<dbReference type="GO" id="GO:0005739">
    <property type="term" value="C:mitochondrion"/>
    <property type="evidence" value="ECO:0007669"/>
    <property type="project" value="TreeGrafter"/>
</dbReference>
<keyword evidence="2" id="KW-0812">Transmembrane</keyword>
<sequence length="382" mass="42487">MSFLTRPLLRLRGSSACIRYDGMLQSDSIIRHALRLVSITKPLSSHDMEEDVSPQGIQGDDCVNFKLWQESCARYGFTNCEEQLQGIQSGRKTLAEVLAEQDRMIAQIAREYRAVSGGHGRQGVQEDCSDFPDINAPCPQGVQGDDCARFKLWLENCHRFGVGDCIQQYSSFKAGRKTLAQIFEEQDRIIREAVKMVAQQKRNYSTSPRDSSQNSKSSSQEEGSSCAEINRGQMTEGNVEAASEATTQAQLTQRQKLQRAVKEYGSTVIVFHVTISLASLGFFYLLVSSGLDVAGFLLRLDIGGEMLKSKLAAGTGTFVLAYAVHKVFAPVRIATTLTATPFIVRYLRKVGFLKAPKGLKSKREKMLEVCYSHNLPQSRKFN</sequence>
<keyword evidence="2" id="KW-1133">Transmembrane helix</keyword>
<feature type="compositionally biased region" description="Low complexity" evidence="1">
    <location>
        <begin position="211"/>
        <end position="225"/>
    </location>
</feature>
<feature type="region of interest" description="Disordered" evidence="1">
    <location>
        <begin position="200"/>
        <end position="227"/>
    </location>
</feature>
<dbReference type="PANTHER" id="PTHR21377:SF0">
    <property type="entry name" value="PROTEIN FAM210B, MITOCHONDRIAL"/>
    <property type="match status" value="1"/>
</dbReference>
<reference evidence="4" key="1">
    <citation type="journal article" date="2023" name="G3 (Bethesda)">
        <title>A reference genome for the long-term kleptoplast-retaining sea slug Elysia crispata morphotype clarki.</title>
        <authorList>
            <person name="Eastman K.E."/>
            <person name="Pendleton A.L."/>
            <person name="Shaikh M.A."/>
            <person name="Suttiyut T."/>
            <person name="Ogas R."/>
            <person name="Tomko P."/>
            <person name="Gavelis G."/>
            <person name="Widhalm J.R."/>
            <person name="Wisecaver J.H."/>
        </authorList>
    </citation>
    <scope>NUCLEOTIDE SEQUENCE</scope>
    <source>
        <strain evidence="4">ECLA1</strain>
    </source>
</reference>
<dbReference type="PANTHER" id="PTHR21377">
    <property type="entry name" value="PROTEIN FAM210B, MITOCHONDRIAL"/>
    <property type="match status" value="1"/>
</dbReference>
<feature type="transmembrane region" description="Helical" evidence="2">
    <location>
        <begin position="327"/>
        <end position="347"/>
    </location>
</feature>
<keyword evidence="5" id="KW-1185">Reference proteome</keyword>
<evidence type="ECO:0000256" key="1">
    <source>
        <dbReference type="SAM" id="MobiDB-lite"/>
    </source>
</evidence>
<dbReference type="InterPro" id="IPR009688">
    <property type="entry name" value="FAM210A/B-like_dom"/>
</dbReference>
<dbReference type="Proteomes" id="UP001283361">
    <property type="component" value="Unassembled WGS sequence"/>
</dbReference>
<gene>
    <name evidence="4" type="ORF">RRG08_028204</name>
</gene>
<feature type="compositionally biased region" description="Polar residues" evidence="1">
    <location>
        <begin position="200"/>
        <end position="210"/>
    </location>
</feature>
<feature type="domain" description="DUF1279" evidence="3">
    <location>
        <begin position="255"/>
        <end position="342"/>
    </location>
</feature>
<dbReference type="InterPro" id="IPR045866">
    <property type="entry name" value="FAM210A/B-like"/>
</dbReference>
<accession>A0AAE1CVZ3</accession>
<feature type="transmembrane region" description="Helical" evidence="2">
    <location>
        <begin position="264"/>
        <end position="287"/>
    </location>
</feature>
<evidence type="ECO:0000256" key="2">
    <source>
        <dbReference type="SAM" id="Phobius"/>
    </source>
</evidence>
<dbReference type="EMBL" id="JAWDGP010006502">
    <property type="protein sequence ID" value="KAK3739765.1"/>
    <property type="molecule type" value="Genomic_DNA"/>
</dbReference>
<name>A0AAE1CVZ3_9GAST</name>
<evidence type="ECO:0000259" key="3">
    <source>
        <dbReference type="Pfam" id="PF06916"/>
    </source>
</evidence>
<comment type="caution">
    <text evidence="4">The sequence shown here is derived from an EMBL/GenBank/DDBJ whole genome shotgun (WGS) entry which is preliminary data.</text>
</comment>
<dbReference type="Pfam" id="PF06916">
    <property type="entry name" value="FAM210A-B_dom"/>
    <property type="match status" value="1"/>
</dbReference>
<protein>
    <recommendedName>
        <fullName evidence="3">DUF1279 domain-containing protein</fullName>
    </recommendedName>
</protein>
<keyword evidence="2" id="KW-0472">Membrane</keyword>
<proteinExistence type="predicted"/>
<evidence type="ECO:0000313" key="5">
    <source>
        <dbReference type="Proteomes" id="UP001283361"/>
    </source>
</evidence>
<evidence type="ECO:0000313" key="4">
    <source>
        <dbReference type="EMBL" id="KAK3739765.1"/>
    </source>
</evidence>
<dbReference type="AlphaFoldDB" id="A0AAE1CVZ3"/>
<organism evidence="4 5">
    <name type="scientific">Elysia crispata</name>
    <name type="common">lettuce slug</name>
    <dbReference type="NCBI Taxonomy" id="231223"/>
    <lineage>
        <taxon>Eukaryota</taxon>
        <taxon>Metazoa</taxon>
        <taxon>Spiralia</taxon>
        <taxon>Lophotrochozoa</taxon>
        <taxon>Mollusca</taxon>
        <taxon>Gastropoda</taxon>
        <taxon>Heterobranchia</taxon>
        <taxon>Euthyneura</taxon>
        <taxon>Panpulmonata</taxon>
        <taxon>Sacoglossa</taxon>
        <taxon>Placobranchoidea</taxon>
        <taxon>Plakobranchidae</taxon>
        <taxon>Elysia</taxon>
    </lineage>
</organism>